<evidence type="ECO:0008006" key="4">
    <source>
        <dbReference type="Google" id="ProtNLM"/>
    </source>
</evidence>
<proteinExistence type="predicted"/>
<accession>A0A9W8QNC6</accession>
<protein>
    <recommendedName>
        <fullName evidence="4">Demethylmenaquinone methyltransferase</fullName>
    </recommendedName>
</protein>
<dbReference type="GO" id="GO:0046872">
    <property type="term" value="F:metal ion binding"/>
    <property type="evidence" value="ECO:0007669"/>
    <property type="project" value="UniProtKB-KW"/>
</dbReference>
<feature type="binding site" evidence="1">
    <location>
        <position position="119"/>
    </location>
    <ligand>
        <name>substrate</name>
    </ligand>
</feature>
<dbReference type="SUPFAM" id="SSF89562">
    <property type="entry name" value="RraA-like"/>
    <property type="match status" value="1"/>
</dbReference>
<organism evidence="2 3">
    <name type="scientific">Akanthomyces muscarius</name>
    <name type="common">Entomopathogenic fungus</name>
    <name type="synonym">Lecanicillium muscarium</name>
    <dbReference type="NCBI Taxonomy" id="2231603"/>
    <lineage>
        <taxon>Eukaryota</taxon>
        <taxon>Fungi</taxon>
        <taxon>Dikarya</taxon>
        <taxon>Ascomycota</taxon>
        <taxon>Pezizomycotina</taxon>
        <taxon>Sordariomycetes</taxon>
        <taxon>Hypocreomycetidae</taxon>
        <taxon>Hypocreales</taxon>
        <taxon>Cordycipitaceae</taxon>
        <taxon>Akanthomyces</taxon>
    </lineage>
</organism>
<dbReference type="Gene3D" id="3.50.30.40">
    <property type="entry name" value="Ribonuclease E inhibitor RraA/RraA-like"/>
    <property type="match status" value="1"/>
</dbReference>
<evidence type="ECO:0000313" key="2">
    <source>
        <dbReference type="EMBL" id="KAJ4165076.1"/>
    </source>
</evidence>
<dbReference type="PANTHER" id="PTHR33254">
    <property type="entry name" value="4-HYDROXY-4-METHYL-2-OXOGLUTARATE ALDOLASE 3-RELATED"/>
    <property type="match status" value="1"/>
</dbReference>
<dbReference type="AlphaFoldDB" id="A0A9W8QNC6"/>
<dbReference type="Pfam" id="PF03737">
    <property type="entry name" value="RraA-like"/>
    <property type="match status" value="1"/>
</dbReference>
<comment type="cofactor">
    <cofactor evidence="1">
        <name>Mg(2+)</name>
        <dbReference type="ChEBI" id="CHEBI:18420"/>
    </cofactor>
</comment>
<dbReference type="EMBL" id="JAJHUN010000001">
    <property type="protein sequence ID" value="KAJ4165076.1"/>
    <property type="molecule type" value="Genomic_DNA"/>
</dbReference>
<evidence type="ECO:0000256" key="1">
    <source>
        <dbReference type="PIRSR" id="PIRSR605493-1"/>
    </source>
</evidence>
<name>A0A9W8QNC6_AKAMU</name>
<dbReference type="CDD" id="cd16841">
    <property type="entry name" value="RraA_family"/>
    <property type="match status" value="1"/>
</dbReference>
<dbReference type="PANTHER" id="PTHR33254:SF4">
    <property type="entry name" value="4-HYDROXY-4-METHYL-2-OXOGLUTARATE ALDOLASE 3-RELATED"/>
    <property type="match status" value="1"/>
</dbReference>
<dbReference type="KEGG" id="amus:LMH87_006723"/>
<keyword evidence="1" id="KW-0479">Metal-binding</keyword>
<sequence length="225" mass="23955">MNRKKSTSEGEDLITLFSGVDSASVSDALDKLGIAGQALGIMPLERYEKVTIGAAFTVRYIPASQSRGNIGNYIDDVGVGDVVVIDNGGRRDCTVWGDIMTQYAGLRGIAGTVIDGTCRDVNRAISDHYPIFAAANWMRTGKDRVDLASVNEIVSIGGVQVRPGDIVVADANGVVFVPSDRALEVAKVAQRIEKSEAGIRDMIAGGATIAEAREAFSYMQLNRAE</sequence>
<dbReference type="GeneID" id="80893882"/>
<keyword evidence="3" id="KW-1185">Reference proteome</keyword>
<dbReference type="InterPro" id="IPR005493">
    <property type="entry name" value="RraA/RraA-like"/>
</dbReference>
<comment type="caution">
    <text evidence="2">The sequence shown here is derived from an EMBL/GenBank/DDBJ whole genome shotgun (WGS) entry which is preliminary data.</text>
</comment>
<evidence type="ECO:0000313" key="3">
    <source>
        <dbReference type="Proteomes" id="UP001144673"/>
    </source>
</evidence>
<dbReference type="Proteomes" id="UP001144673">
    <property type="component" value="Chromosome 1"/>
</dbReference>
<gene>
    <name evidence="2" type="ORF">LMH87_006723</name>
</gene>
<feature type="binding site" evidence="1">
    <location>
        <position position="120"/>
    </location>
    <ligand>
        <name>Mg(2+)</name>
        <dbReference type="ChEBI" id="CHEBI:18420"/>
    </ligand>
</feature>
<feature type="binding site" evidence="1">
    <location>
        <begin position="97"/>
        <end position="100"/>
    </location>
    <ligand>
        <name>substrate</name>
    </ligand>
</feature>
<dbReference type="RefSeq" id="XP_056059991.1">
    <property type="nucleotide sequence ID" value="XM_056204657.1"/>
</dbReference>
<dbReference type="InterPro" id="IPR036704">
    <property type="entry name" value="RraA/RraA-like_sf"/>
</dbReference>
<keyword evidence="1" id="KW-0460">Magnesium</keyword>
<reference evidence="2" key="1">
    <citation type="journal article" date="2023" name="Access Microbiol">
        <title>De-novo genome assembly for Akanthomyces muscarius, a biocontrol agent of insect agricultural pests.</title>
        <authorList>
            <person name="Erdos Z."/>
            <person name="Studholme D.J."/>
            <person name="Raymond B."/>
            <person name="Sharma M."/>
        </authorList>
    </citation>
    <scope>NUCLEOTIDE SEQUENCE</scope>
    <source>
        <strain evidence="2">Ve6</strain>
    </source>
</reference>